<dbReference type="RefSeq" id="WP_367725643.1">
    <property type="nucleotide sequence ID" value="NZ_JBFOCH010000011.1"/>
</dbReference>
<name>A0ABV3R510_9HYPH</name>
<keyword evidence="3" id="KW-1185">Reference proteome</keyword>
<organism evidence="2 3">
    <name type="scientific">Mesorhizobium marinum</name>
    <dbReference type="NCBI Taxonomy" id="3228790"/>
    <lineage>
        <taxon>Bacteria</taxon>
        <taxon>Pseudomonadati</taxon>
        <taxon>Pseudomonadota</taxon>
        <taxon>Alphaproteobacteria</taxon>
        <taxon>Hyphomicrobiales</taxon>
        <taxon>Phyllobacteriaceae</taxon>
        <taxon>Mesorhizobium</taxon>
    </lineage>
</organism>
<evidence type="ECO:0000259" key="1">
    <source>
        <dbReference type="Pfam" id="PF13223"/>
    </source>
</evidence>
<protein>
    <submittedName>
        <fullName evidence="2">DUF4031 domain-containing protein</fullName>
    </submittedName>
</protein>
<dbReference type="Pfam" id="PF13223">
    <property type="entry name" value="DUF4031"/>
    <property type="match status" value="1"/>
</dbReference>
<proteinExistence type="predicted"/>
<accession>A0ABV3R510</accession>
<reference evidence="2 3" key="1">
    <citation type="submission" date="2024-06" db="EMBL/GenBank/DDBJ databases">
        <authorList>
            <person name="Tuo L."/>
        </authorList>
    </citation>
    <scope>NUCLEOTIDE SEQUENCE [LARGE SCALE GENOMIC DNA]</scope>
    <source>
        <strain evidence="2 3">ZMM04-5</strain>
    </source>
</reference>
<dbReference type="InterPro" id="IPR025109">
    <property type="entry name" value="DUF4031"/>
</dbReference>
<gene>
    <name evidence="2" type="ORF">ABUE31_20660</name>
</gene>
<dbReference type="EMBL" id="JBFOCI010000008">
    <property type="protein sequence ID" value="MEW9808410.1"/>
    <property type="molecule type" value="Genomic_DNA"/>
</dbReference>
<feature type="domain" description="DUF4031" evidence="1">
    <location>
        <begin position="3"/>
        <end position="82"/>
    </location>
</feature>
<comment type="caution">
    <text evidence="2">The sequence shown here is derived from an EMBL/GenBank/DDBJ whole genome shotgun (WGS) entry which is preliminary data.</text>
</comment>
<evidence type="ECO:0000313" key="2">
    <source>
        <dbReference type="EMBL" id="MEW9808410.1"/>
    </source>
</evidence>
<evidence type="ECO:0000313" key="3">
    <source>
        <dbReference type="Proteomes" id="UP001556196"/>
    </source>
</evidence>
<dbReference type="Proteomes" id="UP001556196">
    <property type="component" value="Unassembled WGS sequence"/>
</dbReference>
<sequence length="105" mass="12063">MAVYVDDPLWRWAGHRWGHMLADSEEELHRFAALIGIHRLLYQGPPKTSAPHYDITGLERARAIRAGAIACNREQIVAVFRRVKVKNGKVHRPRRHAPAEVRRIA</sequence>